<keyword evidence="2" id="KW-1134">Transmembrane beta strand</keyword>
<evidence type="ECO:0000313" key="4">
    <source>
        <dbReference type="Proteomes" id="UP000030907"/>
    </source>
</evidence>
<dbReference type="PANTHER" id="PTHR30203:SF32">
    <property type="entry name" value="CATION EFFLUX SYSTEM PROTEIN CUSC"/>
    <property type="match status" value="1"/>
</dbReference>
<organism evidence="3 4">
    <name type="scientific">Sphingopyxis fribergensis</name>
    <dbReference type="NCBI Taxonomy" id="1515612"/>
    <lineage>
        <taxon>Bacteria</taxon>
        <taxon>Pseudomonadati</taxon>
        <taxon>Pseudomonadota</taxon>
        <taxon>Alphaproteobacteria</taxon>
        <taxon>Sphingomonadales</taxon>
        <taxon>Sphingomonadaceae</taxon>
        <taxon>Sphingopyxis</taxon>
    </lineage>
</organism>
<keyword evidence="2" id="KW-0564">Palmitate</keyword>
<dbReference type="NCBIfam" id="TIGR01845">
    <property type="entry name" value="outer_NodT"/>
    <property type="match status" value="1"/>
</dbReference>
<protein>
    <submittedName>
        <fullName evidence="3">Outer membrane protein OprM</fullName>
    </submittedName>
</protein>
<dbReference type="OrthoDB" id="7181739at2"/>
<dbReference type="AlphaFoldDB" id="A0A0A7PMF9"/>
<dbReference type="PROSITE" id="PS51257">
    <property type="entry name" value="PROKAR_LIPOPROTEIN"/>
    <property type="match status" value="1"/>
</dbReference>
<keyword evidence="2" id="KW-0732">Signal</keyword>
<keyword evidence="4" id="KW-1185">Reference proteome</keyword>
<dbReference type="InterPro" id="IPR003423">
    <property type="entry name" value="OMP_efflux"/>
</dbReference>
<dbReference type="STRING" id="1515612.SKP52_21545"/>
<feature type="signal peptide" evidence="2">
    <location>
        <begin position="1"/>
        <end position="16"/>
    </location>
</feature>
<proteinExistence type="inferred from homology"/>
<feature type="chain" id="PRO_5001434007" evidence="2">
    <location>
        <begin position="17"/>
        <end position="480"/>
    </location>
</feature>
<evidence type="ECO:0000256" key="2">
    <source>
        <dbReference type="RuleBase" id="RU362097"/>
    </source>
</evidence>
<dbReference type="HOGENOM" id="CLU_012817_13_3_5"/>
<dbReference type="SUPFAM" id="SSF56954">
    <property type="entry name" value="Outer membrane efflux proteins (OEP)"/>
    <property type="match status" value="1"/>
</dbReference>
<dbReference type="InterPro" id="IPR010131">
    <property type="entry name" value="MdtP/NodT-like"/>
</dbReference>
<evidence type="ECO:0000256" key="1">
    <source>
        <dbReference type="ARBA" id="ARBA00007613"/>
    </source>
</evidence>
<dbReference type="GO" id="GO:0005886">
    <property type="term" value="C:plasma membrane"/>
    <property type="evidence" value="ECO:0007669"/>
    <property type="project" value="UniProtKB-SubCell"/>
</dbReference>
<dbReference type="EMBL" id="CP009122">
    <property type="protein sequence ID" value="AJA11170.1"/>
    <property type="molecule type" value="Genomic_DNA"/>
</dbReference>
<keyword evidence="2" id="KW-0472">Membrane</keyword>
<comment type="similarity">
    <text evidence="1 2">Belongs to the outer membrane factor (OMF) (TC 1.B.17) family.</text>
</comment>
<gene>
    <name evidence="3" type="primary">oprM2</name>
    <name evidence="3" type="ORF">SKP52_21545</name>
</gene>
<dbReference type="GO" id="GO:0015562">
    <property type="term" value="F:efflux transmembrane transporter activity"/>
    <property type="evidence" value="ECO:0007669"/>
    <property type="project" value="InterPro"/>
</dbReference>
<name>A0A0A7PMF9_9SPHN</name>
<accession>A0A0A7PMF9</accession>
<dbReference type="Gene3D" id="1.20.1600.10">
    <property type="entry name" value="Outer membrane efflux proteins (OEP)"/>
    <property type="match status" value="1"/>
</dbReference>
<dbReference type="RefSeq" id="WP_039578542.1">
    <property type="nucleotide sequence ID" value="NZ_CP009122.1"/>
</dbReference>
<reference evidence="3 4" key="1">
    <citation type="journal article" date="2015" name="Int. J. Syst. Evol. Microbiol.">
        <title>Description of Sphingopyxis fribergensis sp. nov. - a soil bacterium with the ability to degrade styrene and phenylacetic acid.</title>
        <authorList>
            <person name="Oelschlagel M."/>
            <person name="Ruckert C."/>
            <person name="Kalinowski J."/>
            <person name="Schmidt G."/>
            <person name="Schlomann M."/>
            <person name="Tischler D."/>
        </authorList>
    </citation>
    <scope>NUCLEOTIDE SEQUENCE [LARGE SCALE GENOMIC DNA]</scope>
    <source>
        <strain evidence="3 4">Kp5.2</strain>
    </source>
</reference>
<dbReference type="KEGG" id="sphk:SKP52_21545"/>
<dbReference type="Pfam" id="PF02321">
    <property type="entry name" value="OEP"/>
    <property type="match status" value="2"/>
</dbReference>
<evidence type="ECO:0000313" key="3">
    <source>
        <dbReference type="EMBL" id="AJA11170.1"/>
    </source>
</evidence>
<sequence>MTKSLIALITSTALLAGCNLAPNYERPTGAIPATLPQGGVYPAAATDAVDVSRIGWRDFFLDPRLQQVIEAGLANNRDLRVAAANVLQARAQLKVQRADLLPTINASGSANYTNNNMGAAGGTGTGASQDIEVYQATAGLSAFELDLFGRVRNLSRAAQEQVFASEEAQRSTRISLIAEIATAWLTMASDQEQLRLSRQTLGAFEETLRLTREQFRVGIGSELEVRQADTNYQGAVSDIAALEAAVALDQNALNLLVGTTVPQAQLPSSLAAEPATRDALPGDVGSDVLLRRPDVLRAEHLLIAENANIGAARAAFFPAISLTGTIGTLSSALSGLFKDGSYTYSAGPSASLPLFDFGRRSGNLQYAKASQQAAVATYEKTIQIAFREVADALAQRGKIGDQVRAQTARAESAGVAARLSDARFRSGVDSFLTTLDAQRTSYAAQQQLVTTRLAQASNLVELYRSLGGGLEETQAAGTAP</sequence>
<dbReference type="Proteomes" id="UP000030907">
    <property type="component" value="Chromosome"/>
</dbReference>
<keyword evidence="2" id="KW-0812">Transmembrane</keyword>
<dbReference type="Gene3D" id="2.20.200.10">
    <property type="entry name" value="Outer membrane efflux proteins (OEP)"/>
    <property type="match status" value="1"/>
</dbReference>
<dbReference type="PANTHER" id="PTHR30203">
    <property type="entry name" value="OUTER MEMBRANE CATION EFFLUX PROTEIN"/>
    <property type="match status" value="1"/>
</dbReference>
<keyword evidence="2" id="KW-0449">Lipoprotein</keyword>
<comment type="subcellular location">
    <subcellularLocation>
        <location evidence="2">Cell membrane</location>
        <topology evidence="2">Lipid-anchor</topology>
    </subcellularLocation>
</comment>